<dbReference type="Proteomes" id="UP000316298">
    <property type="component" value="Unassembled WGS sequence"/>
</dbReference>
<name>A0A542EU87_9ACTN</name>
<accession>A0A542EU87</accession>
<protein>
    <submittedName>
        <fullName evidence="1">Uncharacterized protein</fullName>
    </submittedName>
</protein>
<keyword evidence="2" id="KW-1185">Reference proteome</keyword>
<evidence type="ECO:0000313" key="1">
    <source>
        <dbReference type="EMBL" id="TQJ18734.1"/>
    </source>
</evidence>
<evidence type="ECO:0000313" key="2">
    <source>
        <dbReference type="Proteomes" id="UP000316298"/>
    </source>
</evidence>
<proteinExistence type="predicted"/>
<reference evidence="1 2" key="1">
    <citation type="submission" date="2019-06" db="EMBL/GenBank/DDBJ databases">
        <title>Sequencing the genomes of 1000 actinobacteria strains.</title>
        <authorList>
            <person name="Klenk H.-P."/>
        </authorList>
    </citation>
    <scope>NUCLEOTIDE SEQUENCE [LARGE SCALE GENOMIC DNA]</scope>
    <source>
        <strain evidence="1 2">DSM 17305</strain>
    </source>
</reference>
<organism evidence="1 2">
    <name type="scientific">Kribbella jejuensis</name>
    <dbReference type="NCBI Taxonomy" id="236068"/>
    <lineage>
        <taxon>Bacteria</taxon>
        <taxon>Bacillati</taxon>
        <taxon>Actinomycetota</taxon>
        <taxon>Actinomycetes</taxon>
        <taxon>Propionibacteriales</taxon>
        <taxon>Kribbellaceae</taxon>
        <taxon>Kribbella</taxon>
    </lineage>
</organism>
<dbReference type="EMBL" id="VFMM01000001">
    <property type="protein sequence ID" value="TQJ18734.1"/>
    <property type="molecule type" value="Genomic_DNA"/>
</dbReference>
<sequence>MEPQRLGVRDSLLVDQVAGVDLAGQVVTVAALRLAVTAGRSAAKVAGRMVGAAAAGTSWLASLTSNSRTVRGCTTSAVAAMVPVRSRALQIQIRA</sequence>
<dbReference type="AlphaFoldDB" id="A0A542EU87"/>
<gene>
    <name evidence="1" type="ORF">FB475_2883</name>
</gene>
<comment type="caution">
    <text evidence="1">The sequence shown here is derived from an EMBL/GenBank/DDBJ whole genome shotgun (WGS) entry which is preliminary data.</text>
</comment>